<keyword evidence="2" id="KW-0732">Signal</keyword>
<dbReference type="STRING" id="927083.DB32_008222"/>
<sequence>MHQSSPLASERGGRQMATTKRVLVIALAMATSAVARAQEPDEEPVPSAYRGAPEIEAGPPEALCPPEEDQDDAPSYGDAGVFELGGSLGGMWTEDVFTLNITPSVGVFIIDYLELSLQVAVEYENVRDDDGSRHSGTTVAVLLEPSYHVPVIADDLFLFGGLGLGVGYDGVTAGFDVAPRVGANIALGAGRMLNPSVRVPIIMGSEVDDNGDSHFNTTVSVGFEIGYSTLF</sequence>
<dbReference type="KEGG" id="samy:DB32_008222"/>
<evidence type="ECO:0000256" key="2">
    <source>
        <dbReference type="SAM" id="SignalP"/>
    </source>
</evidence>
<organism evidence="3 4">
    <name type="scientific">Sandaracinus amylolyticus</name>
    <dbReference type="NCBI Taxonomy" id="927083"/>
    <lineage>
        <taxon>Bacteria</taxon>
        <taxon>Pseudomonadati</taxon>
        <taxon>Myxococcota</taxon>
        <taxon>Polyangia</taxon>
        <taxon>Polyangiales</taxon>
        <taxon>Sandaracinaceae</taxon>
        <taxon>Sandaracinus</taxon>
    </lineage>
</organism>
<protein>
    <recommendedName>
        <fullName evidence="5">Outer membrane protein beta-barrel domain-containing protein</fullName>
    </recommendedName>
</protein>
<evidence type="ECO:0008006" key="5">
    <source>
        <dbReference type="Google" id="ProtNLM"/>
    </source>
</evidence>
<keyword evidence="4" id="KW-1185">Reference proteome</keyword>
<feature type="region of interest" description="Disordered" evidence="1">
    <location>
        <begin position="35"/>
        <end position="76"/>
    </location>
</feature>
<reference evidence="3 4" key="1">
    <citation type="submission" date="2015-03" db="EMBL/GenBank/DDBJ databases">
        <title>Genome assembly of Sandaracinus amylolyticus DSM 53668.</title>
        <authorList>
            <person name="Sharma G."/>
            <person name="Subramanian S."/>
        </authorList>
    </citation>
    <scope>NUCLEOTIDE SEQUENCE [LARGE SCALE GENOMIC DNA]</scope>
    <source>
        <strain evidence="3 4">DSM 53668</strain>
    </source>
</reference>
<feature type="chain" id="PRO_5002511438" description="Outer membrane protein beta-barrel domain-containing protein" evidence="2">
    <location>
        <begin position="38"/>
        <end position="231"/>
    </location>
</feature>
<proteinExistence type="predicted"/>
<feature type="signal peptide" evidence="2">
    <location>
        <begin position="1"/>
        <end position="37"/>
    </location>
</feature>
<dbReference type="EMBL" id="CP011125">
    <property type="protein sequence ID" value="AKF11073.1"/>
    <property type="molecule type" value="Genomic_DNA"/>
</dbReference>
<evidence type="ECO:0000313" key="3">
    <source>
        <dbReference type="EMBL" id="AKF11073.1"/>
    </source>
</evidence>
<evidence type="ECO:0000313" key="4">
    <source>
        <dbReference type="Proteomes" id="UP000034883"/>
    </source>
</evidence>
<evidence type="ECO:0000256" key="1">
    <source>
        <dbReference type="SAM" id="MobiDB-lite"/>
    </source>
</evidence>
<dbReference type="Proteomes" id="UP000034883">
    <property type="component" value="Chromosome"/>
</dbReference>
<gene>
    <name evidence="3" type="ORF">DB32_008222</name>
</gene>
<accession>A0A0F6W9U6</accession>
<name>A0A0F6W9U6_9BACT</name>
<dbReference type="AlphaFoldDB" id="A0A0F6W9U6"/>